<evidence type="ECO:0000256" key="4">
    <source>
        <dbReference type="ARBA" id="ARBA00013204"/>
    </source>
</evidence>
<dbReference type="CDD" id="cd17299">
    <property type="entry name" value="acetolactate_decarboxylase"/>
    <property type="match status" value="1"/>
</dbReference>
<comment type="pathway">
    <text evidence="2 9">Polyol metabolism; (R,R)-butane-2,3-diol biosynthesis; (R,R)-butane-2,3-diol from pyruvate: step 2/3.</text>
</comment>
<evidence type="ECO:0000256" key="1">
    <source>
        <dbReference type="ARBA" id="ARBA00001784"/>
    </source>
</evidence>
<reference evidence="10 11" key="1">
    <citation type="journal article" date="2015" name="Genome Announc.">
        <title>Expanding the biotechnology potential of lactobacilli through comparative genomics of 213 strains and associated genera.</title>
        <authorList>
            <person name="Sun Z."/>
            <person name="Harris H.M."/>
            <person name="McCann A."/>
            <person name="Guo C."/>
            <person name="Argimon S."/>
            <person name="Zhang W."/>
            <person name="Yang X."/>
            <person name="Jeffery I.B."/>
            <person name="Cooney J.C."/>
            <person name="Kagawa T.F."/>
            <person name="Liu W."/>
            <person name="Song Y."/>
            <person name="Salvetti E."/>
            <person name="Wrobel A."/>
            <person name="Rasinkangas P."/>
            <person name="Parkhill J."/>
            <person name="Rea M.C."/>
            <person name="O'Sullivan O."/>
            <person name="Ritari J."/>
            <person name="Douillard F.P."/>
            <person name="Paul Ross R."/>
            <person name="Yang R."/>
            <person name="Briner A.E."/>
            <person name="Felis G.E."/>
            <person name="de Vos W.M."/>
            <person name="Barrangou R."/>
            <person name="Klaenhammer T.R."/>
            <person name="Caufield P.W."/>
            <person name="Cui Y."/>
            <person name="Zhang H."/>
            <person name="O'Toole P.W."/>
        </authorList>
    </citation>
    <scope>NUCLEOTIDE SEQUENCE [LARGE SCALE GENOMIC DNA]</scope>
    <source>
        <strain evidence="10 11">LMG 26013</strain>
    </source>
</reference>
<dbReference type="PANTHER" id="PTHR35524:SF1">
    <property type="entry name" value="ALPHA-ACETOLACTATE DECARBOXYLASE"/>
    <property type="match status" value="1"/>
</dbReference>
<dbReference type="EC" id="4.1.1.5" evidence="4 9"/>
<dbReference type="Pfam" id="PF03306">
    <property type="entry name" value="AAL_decarboxy"/>
    <property type="match status" value="1"/>
</dbReference>
<name>A0A0R2M9J8_9LACO</name>
<evidence type="ECO:0000256" key="9">
    <source>
        <dbReference type="PIRNR" id="PIRNR001332"/>
    </source>
</evidence>
<evidence type="ECO:0000256" key="5">
    <source>
        <dbReference type="ARBA" id="ARBA00020164"/>
    </source>
</evidence>
<dbReference type="PATRIC" id="fig|942150.3.peg.811"/>
<dbReference type="Proteomes" id="UP000051783">
    <property type="component" value="Unassembled WGS sequence"/>
</dbReference>
<dbReference type="OrthoDB" id="8612680at2"/>
<dbReference type="UniPathway" id="UPA00626">
    <property type="reaction ID" value="UER00678"/>
</dbReference>
<evidence type="ECO:0000313" key="11">
    <source>
        <dbReference type="Proteomes" id="UP000051783"/>
    </source>
</evidence>
<comment type="catalytic activity">
    <reaction evidence="1 9">
        <text>(2S)-2-acetolactate + H(+) = (R)-acetoin + CO2</text>
        <dbReference type="Rhea" id="RHEA:21580"/>
        <dbReference type="ChEBI" id="CHEBI:15378"/>
        <dbReference type="ChEBI" id="CHEBI:15686"/>
        <dbReference type="ChEBI" id="CHEBI:16526"/>
        <dbReference type="ChEBI" id="CHEBI:58476"/>
        <dbReference type="EC" id="4.1.1.5"/>
    </reaction>
</comment>
<protein>
    <recommendedName>
        <fullName evidence="5 9">Alpha-acetolactate decarboxylase</fullName>
        <ecNumber evidence="4 9">4.1.1.5</ecNumber>
    </recommendedName>
</protein>
<evidence type="ECO:0000256" key="3">
    <source>
        <dbReference type="ARBA" id="ARBA00007106"/>
    </source>
</evidence>
<dbReference type="Gene3D" id="3.30.1330.80">
    <property type="entry name" value="Hypothetical protein, similar to alpha- acetolactate decarboxylase, domain 2"/>
    <property type="match status" value="2"/>
</dbReference>
<accession>A0A0R2M9J8</accession>
<evidence type="ECO:0000313" key="10">
    <source>
        <dbReference type="EMBL" id="KRO08699.1"/>
    </source>
</evidence>
<evidence type="ECO:0000256" key="2">
    <source>
        <dbReference type="ARBA" id="ARBA00005170"/>
    </source>
</evidence>
<dbReference type="InterPro" id="IPR005128">
    <property type="entry name" value="Acetolactate_a_deCO2ase"/>
</dbReference>
<dbReference type="RefSeq" id="WP_057707280.1">
    <property type="nucleotide sequence ID" value="NZ_JQCL01000080.1"/>
</dbReference>
<organism evidence="10 11">
    <name type="scientific">Lactiplantibacillus xiangfangensis</name>
    <dbReference type="NCBI Taxonomy" id="942150"/>
    <lineage>
        <taxon>Bacteria</taxon>
        <taxon>Bacillati</taxon>
        <taxon>Bacillota</taxon>
        <taxon>Bacilli</taxon>
        <taxon>Lactobacillales</taxon>
        <taxon>Lactobacillaceae</taxon>
        <taxon>Lactiplantibacillus</taxon>
    </lineage>
</organism>
<dbReference type="NCBIfam" id="TIGR01252">
    <property type="entry name" value="acetolac_decarb"/>
    <property type="match status" value="1"/>
</dbReference>
<dbReference type="STRING" id="942150.IV64_GL000794"/>
<keyword evidence="6 9" id="KW-0210">Decarboxylase</keyword>
<sequence length="237" mass="26159">MAATDKIFQHGTLGLLVPGLFDGTITAGELLTHGDTGIGTLDGLNGEVIIINGHAYQAREDGQVREIAADETLPFASVHFEKPDISAPIEATNQADFETQVVRDYRLRNVFAAIRIDGTFKTIKTRVAPRQQPPYKTLVQATATQPEFSGEHVQGTIVGYYAPQLFQGATVGGFHLHFLSQDHQLGGHLLGFEIEQAELKIQHFADFQVHLPIDNEAYLQEEFDNETIDHAINKAER</sequence>
<keyword evidence="8 9" id="KW-0456">Lyase</keyword>
<dbReference type="PIRSF" id="PIRSF001332">
    <property type="entry name" value="Acetolac_decarb"/>
    <property type="match status" value="1"/>
</dbReference>
<keyword evidence="11" id="KW-1185">Reference proteome</keyword>
<comment type="similarity">
    <text evidence="3 9">Belongs to the alpha-acetolactate decarboxylase family.</text>
</comment>
<dbReference type="GO" id="GO:0045151">
    <property type="term" value="P:acetoin biosynthetic process"/>
    <property type="evidence" value="ECO:0007669"/>
    <property type="project" value="UniProtKB-UniRule"/>
</dbReference>
<gene>
    <name evidence="10" type="ORF">IV64_GL000794</name>
</gene>
<evidence type="ECO:0000256" key="7">
    <source>
        <dbReference type="ARBA" id="ARBA00023061"/>
    </source>
</evidence>
<dbReference type="EMBL" id="JQCL01000080">
    <property type="protein sequence ID" value="KRO08699.1"/>
    <property type="molecule type" value="Genomic_DNA"/>
</dbReference>
<dbReference type="AlphaFoldDB" id="A0A0R2M9J8"/>
<evidence type="ECO:0000256" key="6">
    <source>
        <dbReference type="ARBA" id="ARBA00022793"/>
    </source>
</evidence>
<comment type="caution">
    <text evidence="10">The sequence shown here is derived from an EMBL/GenBank/DDBJ whole genome shotgun (WGS) entry which is preliminary data.</text>
</comment>
<dbReference type="SUPFAM" id="SSF117856">
    <property type="entry name" value="AF0104/ALDC/Ptd012-like"/>
    <property type="match status" value="1"/>
</dbReference>
<evidence type="ECO:0000256" key="8">
    <source>
        <dbReference type="ARBA" id="ARBA00023239"/>
    </source>
</evidence>
<keyword evidence="7 9" id="KW-0005">Acetoin biosynthesis</keyword>
<dbReference type="GO" id="GO:0047605">
    <property type="term" value="F:acetolactate decarboxylase activity"/>
    <property type="evidence" value="ECO:0007669"/>
    <property type="project" value="UniProtKB-UniRule"/>
</dbReference>
<dbReference type="PANTHER" id="PTHR35524">
    <property type="entry name" value="ALPHA-ACETOLACTATE DECARBOXYLASE"/>
    <property type="match status" value="1"/>
</dbReference>
<proteinExistence type="inferred from homology"/>